<feature type="non-terminal residue" evidence="1">
    <location>
        <position position="1"/>
    </location>
</feature>
<protein>
    <submittedName>
        <fullName evidence="1">Uncharacterized protein</fullName>
    </submittedName>
</protein>
<reference evidence="1" key="1">
    <citation type="journal article" date="2023" name="Genome Biol. Evol.">
        <title>Long-read-based Genome Assembly of Drosophila gunungcola Reveals Fewer Chemosensory Genes in Flower-breeding Species.</title>
        <authorList>
            <person name="Negi A."/>
            <person name="Liao B.Y."/>
            <person name="Yeh S.D."/>
        </authorList>
    </citation>
    <scope>NUCLEOTIDE SEQUENCE</scope>
    <source>
        <strain evidence="1">Sukarami</strain>
    </source>
</reference>
<gene>
    <name evidence="1" type="ORF">M5D96_006117</name>
</gene>
<dbReference type="EMBL" id="JAMKOV010000003">
    <property type="protein sequence ID" value="KAI8041848.1"/>
    <property type="molecule type" value="Genomic_DNA"/>
</dbReference>
<accession>A0A9P9YS15</accession>
<proteinExistence type="predicted"/>
<dbReference type="Proteomes" id="UP001059596">
    <property type="component" value="Unassembled WGS sequence"/>
</dbReference>
<comment type="caution">
    <text evidence="1">The sequence shown here is derived from an EMBL/GenBank/DDBJ whole genome shotgun (WGS) entry which is preliminary data.</text>
</comment>
<evidence type="ECO:0000313" key="1">
    <source>
        <dbReference type="EMBL" id="KAI8041848.1"/>
    </source>
</evidence>
<dbReference type="InterPro" id="IPR032675">
    <property type="entry name" value="LRR_dom_sf"/>
</dbReference>
<dbReference type="Gene3D" id="3.80.10.10">
    <property type="entry name" value="Ribonuclease Inhibitor"/>
    <property type="match status" value="1"/>
</dbReference>
<dbReference type="AlphaFoldDB" id="A0A9P9YS15"/>
<dbReference type="SUPFAM" id="SSF52047">
    <property type="entry name" value="RNI-like"/>
    <property type="match status" value="1"/>
</dbReference>
<name>A0A9P9YS15_9MUSC</name>
<sequence>DKLNVAQAHPMLGKAFVLEAGDTYKEIQFEERPIPEWSAILALCGSSVYRISCQAANKCVVVAILASKFCPNVEEFFFPLNQLEELILQNSYITNSGIIILLGHCKKLRRLDLFACHNITKDVVLPAVAILKMNGVQTDNPLVITVGDEFGATNESLWCGVLVIKKHTQFSWNLL</sequence>
<organism evidence="1 2">
    <name type="scientific">Drosophila gunungcola</name>
    <name type="common">fruit fly</name>
    <dbReference type="NCBI Taxonomy" id="103775"/>
    <lineage>
        <taxon>Eukaryota</taxon>
        <taxon>Metazoa</taxon>
        <taxon>Ecdysozoa</taxon>
        <taxon>Arthropoda</taxon>
        <taxon>Hexapoda</taxon>
        <taxon>Insecta</taxon>
        <taxon>Pterygota</taxon>
        <taxon>Neoptera</taxon>
        <taxon>Endopterygota</taxon>
        <taxon>Diptera</taxon>
        <taxon>Brachycera</taxon>
        <taxon>Muscomorpha</taxon>
        <taxon>Ephydroidea</taxon>
        <taxon>Drosophilidae</taxon>
        <taxon>Drosophila</taxon>
        <taxon>Sophophora</taxon>
    </lineage>
</organism>
<evidence type="ECO:0000313" key="2">
    <source>
        <dbReference type="Proteomes" id="UP001059596"/>
    </source>
</evidence>
<keyword evidence="2" id="KW-1185">Reference proteome</keyword>